<keyword evidence="10" id="KW-0732">Signal</keyword>
<reference evidence="12 13" key="1">
    <citation type="submission" date="2019-02" db="EMBL/GenBank/DDBJ databases">
        <title>Bacterial novel species isolated from soil.</title>
        <authorList>
            <person name="Jung H.-Y."/>
        </authorList>
    </citation>
    <scope>NUCLEOTIDE SEQUENCE [LARGE SCALE GENOMIC DNA]</scope>
    <source>
        <strain evidence="12 13">1-3-3-3</strain>
    </source>
</reference>
<evidence type="ECO:0000256" key="6">
    <source>
        <dbReference type="ARBA" id="ARBA00022692"/>
    </source>
</evidence>
<keyword evidence="5" id="KW-0997">Cell inner membrane</keyword>
<dbReference type="GO" id="GO:0098797">
    <property type="term" value="C:plasma membrane protein complex"/>
    <property type="evidence" value="ECO:0007669"/>
    <property type="project" value="TreeGrafter"/>
</dbReference>
<keyword evidence="9" id="KW-0472">Membrane</keyword>
<proteinExistence type="inferred from homology"/>
<dbReference type="GO" id="GO:0015031">
    <property type="term" value="P:protein transport"/>
    <property type="evidence" value="ECO:0007669"/>
    <property type="project" value="UniProtKB-KW"/>
</dbReference>
<evidence type="ECO:0000256" key="1">
    <source>
        <dbReference type="ARBA" id="ARBA00004383"/>
    </source>
</evidence>
<feature type="domain" description="TonB C-terminal" evidence="11">
    <location>
        <begin position="181"/>
        <end position="271"/>
    </location>
</feature>
<dbReference type="GO" id="GO:0030288">
    <property type="term" value="C:outer membrane-bounded periplasmic space"/>
    <property type="evidence" value="ECO:0007669"/>
    <property type="project" value="InterPro"/>
</dbReference>
<evidence type="ECO:0000313" key="13">
    <source>
        <dbReference type="Proteomes" id="UP000294155"/>
    </source>
</evidence>
<dbReference type="GO" id="GO:0031992">
    <property type="term" value="F:energy transducer activity"/>
    <property type="evidence" value="ECO:0007669"/>
    <property type="project" value="InterPro"/>
</dbReference>
<evidence type="ECO:0000256" key="7">
    <source>
        <dbReference type="ARBA" id="ARBA00022927"/>
    </source>
</evidence>
<evidence type="ECO:0000256" key="4">
    <source>
        <dbReference type="ARBA" id="ARBA00022475"/>
    </source>
</evidence>
<gene>
    <name evidence="12" type="ORF">EWM57_01095</name>
</gene>
<evidence type="ECO:0000259" key="11">
    <source>
        <dbReference type="PROSITE" id="PS52015"/>
    </source>
</evidence>
<dbReference type="PANTHER" id="PTHR33446">
    <property type="entry name" value="PROTEIN TONB-RELATED"/>
    <property type="match status" value="1"/>
</dbReference>
<feature type="domain" description="TonB C-terminal" evidence="11">
    <location>
        <begin position="50"/>
        <end position="146"/>
    </location>
</feature>
<dbReference type="Pfam" id="PF03544">
    <property type="entry name" value="TonB_C"/>
    <property type="match status" value="2"/>
</dbReference>
<evidence type="ECO:0000256" key="9">
    <source>
        <dbReference type="ARBA" id="ARBA00023136"/>
    </source>
</evidence>
<dbReference type="PRINTS" id="PR01374">
    <property type="entry name" value="TONBPROTEIN"/>
</dbReference>
<comment type="caution">
    <text evidence="12">The sequence shown here is derived from an EMBL/GenBank/DDBJ whole genome shotgun (WGS) entry which is preliminary data.</text>
</comment>
<dbReference type="NCBIfam" id="TIGR01352">
    <property type="entry name" value="tonB_Cterm"/>
    <property type="match status" value="2"/>
</dbReference>
<dbReference type="Gene3D" id="3.30.1150.10">
    <property type="match status" value="2"/>
</dbReference>
<evidence type="ECO:0000256" key="8">
    <source>
        <dbReference type="ARBA" id="ARBA00022989"/>
    </source>
</evidence>
<protein>
    <submittedName>
        <fullName evidence="12">Energy transducer TonB</fullName>
    </submittedName>
</protein>
<dbReference type="OrthoDB" id="1039448at2"/>
<dbReference type="GO" id="GO:0055085">
    <property type="term" value="P:transmembrane transport"/>
    <property type="evidence" value="ECO:0007669"/>
    <property type="project" value="InterPro"/>
</dbReference>
<evidence type="ECO:0000256" key="10">
    <source>
        <dbReference type="SAM" id="SignalP"/>
    </source>
</evidence>
<keyword evidence="13" id="KW-1185">Reference proteome</keyword>
<sequence length="271" mass="28998">MLTSVRRLALLVVLSTVSLTAAQAQKKLKYPKVQADQIYDAVQKPAVPVGGLQAYADYLEKNQQYPTKALQAGQEGTVNVTFVVEKSGGISNVAVTQAVAPELDAEAIRLIKGGPKWTPAEHKGGKVRQRVTVPISYKLPLGAGGPAPAVADDGTPLKPAGTNGAPAPTVVAPEQPARPVGGTDAFFEWIQKNQRYPALARQRKVEGRVPVEFMIQKDGTLTDVKLAGKRLGSGLDEEALRLIKAAPKWTPAQFQGQPVKQKMVLPVIFQL</sequence>
<dbReference type="PROSITE" id="PS52015">
    <property type="entry name" value="TONB_CTD"/>
    <property type="match status" value="2"/>
</dbReference>
<organism evidence="12 13">
    <name type="scientific">Hymenobacter persicinus</name>
    <dbReference type="NCBI Taxonomy" id="2025506"/>
    <lineage>
        <taxon>Bacteria</taxon>
        <taxon>Pseudomonadati</taxon>
        <taxon>Bacteroidota</taxon>
        <taxon>Cytophagia</taxon>
        <taxon>Cytophagales</taxon>
        <taxon>Hymenobacteraceae</taxon>
        <taxon>Hymenobacter</taxon>
    </lineage>
</organism>
<dbReference type="AlphaFoldDB" id="A0A4Q5LGB4"/>
<dbReference type="EMBL" id="SEWE01000002">
    <property type="protein sequence ID" value="RYU84320.1"/>
    <property type="molecule type" value="Genomic_DNA"/>
</dbReference>
<dbReference type="InterPro" id="IPR003538">
    <property type="entry name" value="TonB"/>
</dbReference>
<keyword evidence="8" id="KW-1133">Transmembrane helix</keyword>
<accession>A0A4Q5LGB4</accession>
<name>A0A4Q5LGB4_9BACT</name>
<evidence type="ECO:0000256" key="3">
    <source>
        <dbReference type="ARBA" id="ARBA00022448"/>
    </source>
</evidence>
<feature type="signal peptide" evidence="10">
    <location>
        <begin position="1"/>
        <end position="24"/>
    </location>
</feature>
<dbReference type="GO" id="GO:0015891">
    <property type="term" value="P:siderophore transport"/>
    <property type="evidence" value="ECO:0007669"/>
    <property type="project" value="InterPro"/>
</dbReference>
<dbReference type="InterPro" id="IPR037682">
    <property type="entry name" value="TonB_C"/>
</dbReference>
<keyword evidence="6" id="KW-0812">Transmembrane</keyword>
<comment type="similarity">
    <text evidence="2">Belongs to the TonB family.</text>
</comment>
<keyword evidence="3" id="KW-0813">Transport</keyword>
<dbReference type="Proteomes" id="UP000294155">
    <property type="component" value="Unassembled WGS sequence"/>
</dbReference>
<dbReference type="PANTHER" id="PTHR33446:SF2">
    <property type="entry name" value="PROTEIN TONB"/>
    <property type="match status" value="1"/>
</dbReference>
<comment type="subcellular location">
    <subcellularLocation>
        <location evidence="1">Cell inner membrane</location>
        <topology evidence="1">Single-pass membrane protein</topology>
        <orientation evidence="1">Periplasmic side</orientation>
    </subcellularLocation>
</comment>
<evidence type="ECO:0000313" key="12">
    <source>
        <dbReference type="EMBL" id="RYU84320.1"/>
    </source>
</evidence>
<dbReference type="InterPro" id="IPR006260">
    <property type="entry name" value="TonB/TolA_C"/>
</dbReference>
<evidence type="ECO:0000256" key="2">
    <source>
        <dbReference type="ARBA" id="ARBA00006555"/>
    </source>
</evidence>
<dbReference type="InterPro" id="IPR051045">
    <property type="entry name" value="TonB-dependent_transducer"/>
</dbReference>
<keyword evidence="7" id="KW-0653">Protein transport</keyword>
<feature type="chain" id="PRO_5020407823" evidence="10">
    <location>
        <begin position="25"/>
        <end position="271"/>
    </location>
</feature>
<keyword evidence="4" id="KW-1003">Cell membrane</keyword>
<dbReference type="SUPFAM" id="SSF74653">
    <property type="entry name" value="TolA/TonB C-terminal domain"/>
    <property type="match status" value="2"/>
</dbReference>
<dbReference type="RefSeq" id="WP_129919287.1">
    <property type="nucleotide sequence ID" value="NZ_SEWE01000002.1"/>
</dbReference>
<evidence type="ECO:0000256" key="5">
    <source>
        <dbReference type="ARBA" id="ARBA00022519"/>
    </source>
</evidence>